<accession>A0AAV9Z439</accession>
<sequence>MNAPHPWLAASQNLQAPLVVNRANVSDISSNSANDGHHYIAELSARFICHLFCCVAARTKTDMPLPSFISAVLQRIRVHSNVPYVALVLLQRLKARFPQARGSSGHRLFLSTLMIASKMVCDASFSNLSWSIAAQNIFPLREINAMERHMCNLLDWELNVDSRILRNFQAMVRQDFSSWSKRPYPYVFSCHRFEAGRSRGRLAFPFPPGLVSNMIRLADGLPHGPILVVPPYRGSPAPPAPTPSASSSPAASTSSTCAESSPSSASPQTPHESSGSHHQDCCIGLLASPSTRTTGLYAKAVPALW</sequence>
<dbReference type="CDD" id="cd20557">
    <property type="entry name" value="CYCLIN_ScPCL1-like"/>
    <property type="match status" value="1"/>
</dbReference>
<evidence type="ECO:0000256" key="1">
    <source>
        <dbReference type="SAM" id="MobiDB-lite"/>
    </source>
</evidence>
<dbReference type="GO" id="GO:0000307">
    <property type="term" value="C:cyclin-dependent protein kinase holoenzyme complex"/>
    <property type="evidence" value="ECO:0007669"/>
    <property type="project" value="TreeGrafter"/>
</dbReference>
<dbReference type="Gene3D" id="1.10.472.10">
    <property type="entry name" value="Cyclin-like"/>
    <property type="match status" value="1"/>
</dbReference>
<feature type="domain" description="Cyclin N-terminal" evidence="2">
    <location>
        <begin position="65"/>
        <end position="159"/>
    </location>
</feature>
<dbReference type="InterPro" id="IPR006671">
    <property type="entry name" value="Cyclin_N"/>
</dbReference>
<organism evidence="3 4">
    <name type="scientific">Favolaschia claudopus</name>
    <dbReference type="NCBI Taxonomy" id="2862362"/>
    <lineage>
        <taxon>Eukaryota</taxon>
        <taxon>Fungi</taxon>
        <taxon>Dikarya</taxon>
        <taxon>Basidiomycota</taxon>
        <taxon>Agaricomycotina</taxon>
        <taxon>Agaricomycetes</taxon>
        <taxon>Agaricomycetidae</taxon>
        <taxon>Agaricales</taxon>
        <taxon>Marasmiineae</taxon>
        <taxon>Mycenaceae</taxon>
        <taxon>Favolaschia</taxon>
    </lineage>
</organism>
<evidence type="ECO:0000313" key="3">
    <source>
        <dbReference type="EMBL" id="KAK6971372.1"/>
    </source>
</evidence>
<feature type="compositionally biased region" description="Low complexity" evidence="1">
    <location>
        <begin position="243"/>
        <end position="270"/>
    </location>
</feature>
<feature type="region of interest" description="Disordered" evidence="1">
    <location>
        <begin position="235"/>
        <end position="278"/>
    </location>
</feature>
<dbReference type="EMBL" id="JAWWNJ010000214">
    <property type="protein sequence ID" value="KAK6971372.1"/>
    <property type="molecule type" value="Genomic_DNA"/>
</dbReference>
<dbReference type="InterPro" id="IPR036915">
    <property type="entry name" value="Cyclin-like_sf"/>
</dbReference>
<gene>
    <name evidence="3" type="ORF">R3P38DRAFT_3497648</name>
</gene>
<dbReference type="Pfam" id="PF00134">
    <property type="entry name" value="Cyclin_N"/>
    <property type="match status" value="1"/>
</dbReference>
<comment type="caution">
    <text evidence="3">The sequence shown here is derived from an EMBL/GenBank/DDBJ whole genome shotgun (WGS) entry which is preliminary data.</text>
</comment>
<keyword evidence="4" id="KW-1185">Reference proteome</keyword>
<dbReference type="PANTHER" id="PTHR15615">
    <property type="match status" value="1"/>
</dbReference>
<dbReference type="PANTHER" id="PTHR15615:SF108">
    <property type="entry name" value="PROTEIN CNPPD1"/>
    <property type="match status" value="1"/>
</dbReference>
<proteinExistence type="predicted"/>
<dbReference type="Proteomes" id="UP001362999">
    <property type="component" value="Unassembled WGS sequence"/>
</dbReference>
<dbReference type="GO" id="GO:0016538">
    <property type="term" value="F:cyclin-dependent protein serine/threonine kinase regulator activity"/>
    <property type="evidence" value="ECO:0007669"/>
    <property type="project" value="TreeGrafter"/>
</dbReference>
<dbReference type="InterPro" id="IPR013922">
    <property type="entry name" value="Cyclin_PHO80-like"/>
</dbReference>
<name>A0AAV9Z439_9AGAR</name>
<dbReference type="SUPFAM" id="SSF47954">
    <property type="entry name" value="Cyclin-like"/>
    <property type="match status" value="1"/>
</dbReference>
<evidence type="ECO:0000259" key="2">
    <source>
        <dbReference type="Pfam" id="PF00134"/>
    </source>
</evidence>
<dbReference type="AlphaFoldDB" id="A0AAV9Z439"/>
<reference evidence="3 4" key="1">
    <citation type="journal article" date="2024" name="J Genomics">
        <title>Draft genome sequencing and assembly of Favolaschia claudopus CIRM-BRFM 2984 isolated from oak limbs.</title>
        <authorList>
            <person name="Navarro D."/>
            <person name="Drula E."/>
            <person name="Chaduli D."/>
            <person name="Cazenave R."/>
            <person name="Ahrendt S."/>
            <person name="Wang J."/>
            <person name="Lipzen A."/>
            <person name="Daum C."/>
            <person name="Barry K."/>
            <person name="Grigoriev I.V."/>
            <person name="Favel A."/>
            <person name="Rosso M.N."/>
            <person name="Martin F."/>
        </authorList>
    </citation>
    <scope>NUCLEOTIDE SEQUENCE [LARGE SCALE GENOMIC DNA]</scope>
    <source>
        <strain evidence="3 4">CIRM-BRFM 2984</strain>
    </source>
</reference>
<dbReference type="GO" id="GO:0019901">
    <property type="term" value="F:protein kinase binding"/>
    <property type="evidence" value="ECO:0007669"/>
    <property type="project" value="InterPro"/>
</dbReference>
<protein>
    <recommendedName>
        <fullName evidence="2">Cyclin N-terminal domain-containing protein</fullName>
    </recommendedName>
</protein>
<dbReference type="GO" id="GO:0005634">
    <property type="term" value="C:nucleus"/>
    <property type="evidence" value="ECO:0007669"/>
    <property type="project" value="TreeGrafter"/>
</dbReference>
<evidence type="ECO:0000313" key="4">
    <source>
        <dbReference type="Proteomes" id="UP001362999"/>
    </source>
</evidence>